<dbReference type="GO" id="GO:0005975">
    <property type="term" value="P:carbohydrate metabolic process"/>
    <property type="evidence" value="ECO:0007669"/>
    <property type="project" value="InterPro"/>
</dbReference>
<accession>A0A9D1WH10</accession>
<feature type="domain" description="NodB homology" evidence="3">
    <location>
        <begin position="48"/>
        <end position="221"/>
    </location>
</feature>
<dbReference type="EMBL" id="DXEX01000079">
    <property type="protein sequence ID" value="HIX58753.1"/>
    <property type="molecule type" value="Genomic_DNA"/>
</dbReference>
<dbReference type="PANTHER" id="PTHR10587">
    <property type="entry name" value="GLYCOSYL TRANSFERASE-RELATED"/>
    <property type="match status" value="1"/>
</dbReference>
<evidence type="ECO:0000313" key="5">
    <source>
        <dbReference type="Proteomes" id="UP000886817"/>
    </source>
</evidence>
<dbReference type="GO" id="GO:0016810">
    <property type="term" value="F:hydrolase activity, acting on carbon-nitrogen (but not peptide) bonds"/>
    <property type="evidence" value="ECO:0007669"/>
    <property type="project" value="InterPro"/>
</dbReference>
<sequence>MKRQTGGEHLYFLAAILLLILCTWGQGLLDRGETAQADTGISGETMAPQIALTFDDGPTIYTETLLEGLKERDVKASFFLLGRNIEGKEELVKTMYEDGHLIGNHTYNHVRLSKISREQAVEEIQSTSELIYEITGQYTSFIRPPYGEWSRELEYAVTMFPVLWSVDPLDWKTENADTVVQRVEKTVEEGDIILLHDGSESSVEAALRIIDDLTAEGYQFVTVEEMLLE</sequence>
<keyword evidence="1" id="KW-0479">Metal-binding</keyword>
<dbReference type="GO" id="GO:0016020">
    <property type="term" value="C:membrane"/>
    <property type="evidence" value="ECO:0007669"/>
    <property type="project" value="TreeGrafter"/>
</dbReference>
<evidence type="ECO:0000256" key="1">
    <source>
        <dbReference type="ARBA" id="ARBA00022723"/>
    </source>
</evidence>
<comment type="caution">
    <text evidence="4">The sequence shown here is derived from an EMBL/GenBank/DDBJ whole genome shotgun (WGS) entry which is preliminary data.</text>
</comment>
<dbReference type="InterPro" id="IPR050248">
    <property type="entry name" value="Polysacc_deacetylase_ArnD"/>
</dbReference>
<organism evidence="4 5">
    <name type="scientific">Candidatus Blautia gallistercoris</name>
    <dbReference type="NCBI Taxonomy" id="2838490"/>
    <lineage>
        <taxon>Bacteria</taxon>
        <taxon>Bacillati</taxon>
        <taxon>Bacillota</taxon>
        <taxon>Clostridia</taxon>
        <taxon>Lachnospirales</taxon>
        <taxon>Lachnospiraceae</taxon>
        <taxon>Blautia</taxon>
    </lineage>
</organism>
<dbReference type="GO" id="GO:0046872">
    <property type="term" value="F:metal ion binding"/>
    <property type="evidence" value="ECO:0007669"/>
    <property type="project" value="UniProtKB-KW"/>
</dbReference>
<protein>
    <submittedName>
        <fullName evidence="4">Polysaccharide deacetylase family protein</fullName>
    </submittedName>
</protein>
<dbReference type="Pfam" id="PF01522">
    <property type="entry name" value="Polysacc_deac_1"/>
    <property type="match status" value="1"/>
</dbReference>
<dbReference type="AlphaFoldDB" id="A0A9D1WH10"/>
<dbReference type="InterPro" id="IPR002509">
    <property type="entry name" value="NODB_dom"/>
</dbReference>
<proteinExistence type="predicted"/>
<evidence type="ECO:0000259" key="3">
    <source>
        <dbReference type="PROSITE" id="PS51677"/>
    </source>
</evidence>
<dbReference type="SUPFAM" id="SSF88713">
    <property type="entry name" value="Glycoside hydrolase/deacetylase"/>
    <property type="match status" value="1"/>
</dbReference>
<dbReference type="CDD" id="cd10954">
    <property type="entry name" value="CE4_CtAXE_like"/>
    <property type="match status" value="1"/>
</dbReference>
<keyword evidence="2" id="KW-0378">Hydrolase</keyword>
<dbReference type="InterPro" id="IPR011330">
    <property type="entry name" value="Glyco_hydro/deAcase_b/a-brl"/>
</dbReference>
<evidence type="ECO:0000313" key="4">
    <source>
        <dbReference type="EMBL" id="HIX58753.1"/>
    </source>
</evidence>
<gene>
    <name evidence="4" type="ORF">IAA45_03445</name>
</gene>
<name>A0A9D1WH10_9FIRM</name>
<evidence type="ECO:0000256" key="2">
    <source>
        <dbReference type="ARBA" id="ARBA00022801"/>
    </source>
</evidence>
<dbReference type="PANTHER" id="PTHR10587:SF133">
    <property type="entry name" value="CHITIN DEACETYLASE 1-RELATED"/>
    <property type="match status" value="1"/>
</dbReference>
<reference evidence="4" key="2">
    <citation type="submission" date="2021-04" db="EMBL/GenBank/DDBJ databases">
        <authorList>
            <person name="Gilroy R."/>
        </authorList>
    </citation>
    <scope>NUCLEOTIDE SEQUENCE</scope>
    <source>
        <strain evidence="4">ChiSjej1B19-8411</strain>
    </source>
</reference>
<dbReference type="PROSITE" id="PS51677">
    <property type="entry name" value="NODB"/>
    <property type="match status" value="1"/>
</dbReference>
<reference evidence="4" key="1">
    <citation type="journal article" date="2021" name="PeerJ">
        <title>Extensive microbial diversity within the chicken gut microbiome revealed by metagenomics and culture.</title>
        <authorList>
            <person name="Gilroy R."/>
            <person name="Ravi A."/>
            <person name="Getino M."/>
            <person name="Pursley I."/>
            <person name="Horton D.L."/>
            <person name="Alikhan N.F."/>
            <person name="Baker D."/>
            <person name="Gharbi K."/>
            <person name="Hall N."/>
            <person name="Watson M."/>
            <person name="Adriaenssens E.M."/>
            <person name="Foster-Nyarko E."/>
            <person name="Jarju S."/>
            <person name="Secka A."/>
            <person name="Antonio M."/>
            <person name="Oren A."/>
            <person name="Chaudhuri R.R."/>
            <person name="La Ragione R."/>
            <person name="Hildebrand F."/>
            <person name="Pallen M.J."/>
        </authorList>
    </citation>
    <scope>NUCLEOTIDE SEQUENCE</scope>
    <source>
        <strain evidence="4">ChiSjej1B19-8411</strain>
    </source>
</reference>
<dbReference type="Proteomes" id="UP000886817">
    <property type="component" value="Unassembled WGS sequence"/>
</dbReference>
<dbReference type="Gene3D" id="3.20.20.370">
    <property type="entry name" value="Glycoside hydrolase/deacetylase"/>
    <property type="match status" value="1"/>
</dbReference>